<dbReference type="InterPro" id="IPR005814">
    <property type="entry name" value="Aminotrans_3"/>
</dbReference>
<dbReference type="CDD" id="cd00610">
    <property type="entry name" value="OAT_like"/>
    <property type="match status" value="1"/>
</dbReference>
<dbReference type="GO" id="GO:0006779">
    <property type="term" value="P:porphyrin-containing compound biosynthetic process"/>
    <property type="evidence" value="ECO:0007669"/>
    <property type="project" value="UniProtKB-KW"/>
</dbReference>
<dbReference type="InterPro" id="IPR049704">
    <property type="entry name" value="Aminotrans_3_PPA_site"/>
</dbReference>
<dbReference type="EMBL" id="UINC01026612">
    <property type="protein sequence ID" value="SVB04373.1"/>
    <property type="molecule type" value="Genomic_DNA"/>
</dbReference>
<dbReference type="InterPro" id="IPR015421">
    <property type="entry name" value="PyrdxlP-dep_Trfase_major"/>
</dbReference>
<dbReference type="PANTHER" id="PTHR43713:SF3">
    <property type="entry name" value="GLUTAMATE-1-SEMIALDEHYDE 2,1-AMINOMUTASE 1, CHLOROPLASTIC-RELATED"/>
    <property type="match status" value="1"/>
</dbReference>
<keyword evidence="6" id="KW-0413">Isomerase</keyword>
<reference evidence="8" key="1">
    <citation type="submission" date="2018-05" db="EMBL/GenBank/DDBJ databases">
        <authorList>
            <person name="Lanie J.A."/>
            <person name="Ng W.-L."/>
            <person name="Kazmierczak K.M."/>
            <person name="Andrzejewski T.M."/>
            <person name="Davidsen T.M."/>
            <person name="Wayne K.J."/>
            <person name="Tettelin H."/>
            <person name="Glass J.I."/>
            <person name="Rusch D."/>
            <person name="Podicherti R."/>
            <person name="Tsui H.-C.T."/>
            <person name="Winkler M.E."/>
        </authorList>
    </citation>
    <scope>NUCLEOTIDE SEQUENCE</scope>
</reference>
<dbReference type="PANTHER" id="PTHR43713">
    <property type="entry name" value="GLUTAMATE-1-SEMIALDEHYDE 2,1-AMINOMUTASE"/>
    <property type="match status" value="1"/>
</dbReference>
<dbReference type="FunFam" id="3.40.640.10:FF:000021">
    <property type="entry name" value="Glutamate-1-semialdehyde 2,1-aminomutase"/>
    <property type="match status" value="1"/>
</dbReference>
<dbReference type="PROSITE" id="PS00600">
    <property type="entry name" value="AA_TRANSFER_CLASS_3"/>
    <property type="match status" value="1"/>
</dbReference>
<accession>A0A382ATN6</accession>
<evidence type="ECO:0000256" key="5">
    <source>
        <dbReference type="ARBA" id="ARBA00022898"/>
    </source>
</evidence>
<dbReference type="GO" id="GO:0042286">
    <property type="term" value="F:glutamate-1-semialdehyde 2,1-aminomutase activity"/>
    <property type="evidence" value="ECO:0007669"/>
    <property type="project" value="UniProtKB-EC"/>
</dbReference>
<gene>
    <name evidence="8" type="ORF">METZ01_LOCUS157227</name>
</gene>
<evidence type="ECO:0000256" key="4">
    <source>
        <dbReference type="ARBA" id="ARBA00012143"/>
    </source>
</evidence>
<dbReference type="Pfam" id="PF00202">
    <property type="entry name" value="Aminotran_3"/>
    <property type="match status" value="1"/>
</dbReference>
<dbReference type="AlphaFoldDB" id="A0A382ATN6"/>
<comment type="pathway">
    <text evidence="2">Porphyrin-containing compound metabolism; protoporphyrin-IX biosynthesis; 5-aminolevulinate from L-glutamyl-tRNA(Glu): step 2/2.</text>
</comment>
<keyword evidence="7" id="KW-0627">Porphyrin biosynthesis</keyword>
<dbReference type="SUPFAM" id="SSF53383">
    <property type="entry name" value="PLP-dependent transferases"/>
    <property type="match status" value="1"/>
</dbReference>
<evidence type="ECO:0000256" key="6">
    <source>
        <dbReference type="ARBA" id="ARBA00023235"/>
    </source>
</evidence>
<dbReference type="EC" id="5.4.3.8" evidence="4"/>
<name>A0A382ATN6_9ZZZZ</name>
<dbReference type="Gene3D" id="3.90.1150.10">
    <property type="entry name" value="Aspartate Aminotransferase, domain 1"/>
    <property type="match status" value="1"/>
</dbReference>
<dbReference type="Gene3D" id="3.40.640.10">
    <property type="entry name" value="Type I PLP-dependent aspartate aminotransferase-like (Major domain)"/>
    <property type="match status" value="1"/>
</dbReference>
<dbReference type="GO" id="GO:0008483">
    <property type="term" value="F:transaminase activity"/>
    <property type="evidence" value="ECO:0007669"/>
    <property type="project" value="InterPro"/>
</dbReference>
<evidence type="ECO:0000256" key="3">
    <source>
        <dbReference type="ARBA" id="ARBA00008981"/>
    </source>
</evidence>
<evidence type="ECO:0000256" key="1">
    <source>
        <dbReference type="ARBA" id="ARBA00001933"/>
    </source>
</evidence>
<proteinExistence type="inferred from homology"/>
<comment type="similarity">
    <text evidence="3">Belongs to the class-III pyridoxal-phosphate-dependent aminotransferase family. HemL subfamily.</text>
</comment>
<sequence length="447" mass="49575">MLTVNDPISVSDEANVRLLEESSEYVPGGLHTAIRIIDPPLCVRRASGAYIWDMNDRRYIDYHAAFAPIILGHCYPDVIDRVIESIQTNDLYGVSTTEPELELSKKIIEHIPSVEQVLLCCTGSEATFHAIRLSRAVTSRQKIIKFQGCYHGWHDYVLRNVISSANMVGGRDPGSAGMLEEAIDNTIVCAFNDIEEVEDAVLKNPGEIAAIMLEPIPHNVGCILPKPGFLEGLREICNREGIVLVFDEVITGFRHAIGGYQSISGVTPDITTMGKAIANGFPIAAIGGKRDLMERFNTKVGGDVFFSGTFNGHSSCLAAAMATIEALEDGTVHNYIFQLGEKMRAGLREIVKRKGYPCTTAGFGSIYTLYFMEKDVIENFADLLDNDAELYINYRRHLMQRGVFEIPMNLKRNHLSFSHTDDDVEQTLEIAEQALDATFNARARGEY</sequence>
<evidence type="ECO:0000313" key="8">
    <source>
        <dbReference type="EMBL" id="SVB04373.1"/>
    </source>
</evidence>
<comment type="cofactor">
    <cofactor evidence="1">
        <name>pyridoxal 5'-phosphate</name>
        <dbReference type="ChEBI" id="CHEBI:597326"/>
    </cofactor>
</comment>
<protein>
    <recommendedName>
        <fullName evidence="4">glutamate-1-semialdehyde 2,1-aminomutase</fullName>
        <ecNumber evidence="4">5.4.3.8</ecNumber>
    </recommendedName>
</protein>
<evidence type="ECO:0000256" key="2">
    <source>
        <dbReference type="ARBA" id="ARBA00004819"/>
    </source>
</evidence>
<dbReference type="InterPro" id="IPR015424">
    <property type="entry name" value="PyrdxlP-dep_Trfase"/>
</dbReference>
<organism evidence="8">
    <name type="scientific">marine metagenome</name>
    <dbReference type="NCBI Taxonomy" id="408172"/>
    <lineage>
        <taxon>unclassified sequences</taxon>
        <taxon>metagenomes</taxon>
        <taxon>ecological metagenomes</taxon>
    </lineage>
</organism>
<dbReference type="InterPro" id="IPR015422">
    <property type="entry name" value="PyrdxlP-dep_Trfase_small"/>
</dbReference>
<dbReference type="GO" id="GO:0030170">
    <property type="term" value="F:pyridoxal phosphate binding"/>
    <property type="evidence" value="ECO:0007669"/>
    <property type="project" value="InterPro"/>
</dbReference>
<evidence type="ECO:0000256" key="7">
    <source>
        <dbReference type="ARBA" id="ARBA00023244"/>
    </source>
</evidence>
<dbReference type="NCBIfam" id="NF000818">
    <property type="entry name" value="PRK00062.1"/>
    <property type="match status" value="1"/>
</dbReference>
<keyword evidence="5" id="KW-0663">Pyridoxal phosphate</keyword>